<name>A0A2I0JGK6_PUNGR</name>
<comment type="caution">
    <text evidence="2">The sequence shown here is derived from an EMBL/GenBank/DDBJ whole genome shotgun (WGS) entry which is preliminary data.</text>
</comment>
<accession>A0A2I0JGK6</accession>
<proteinExistence type="predicted"/>
<protein>
    <submittedName>
        <fullName evidence="2">Uncharacterized protein</fullName>
    </submittedName>
</protein>
<evidence type="ECO:0000256" key="1">
    <source>
        <dbReference type="SAM" id="MobiDB-lite"/>
    </source>
</evidence>
<evidence type="ECO:0000313" key="2">
    <source>
        <dbReference type="EMBL" id="PKI55397.1"/>
    </source>
</evidence>
<dbReference type="Proteomes" id="UP000233551">
    <property type="component" value="Unassembled WGS sequence"/>
</dbReference>
<sequence>MAVHIRSFSSTKPILDSAANLRPIFSRRKPEDEISLEATEEVAQLLRKLNDEKRLCSAYTKLVLQGMIKPPTLPRPAWGYEALQTLQPHHIEKKIPKWTPRSSTCTYKNSALEKQPEVEMDPRSSSSKGNDN</sequence>
<gene>
    <name evidence="2" type="ORF">CRG98_024210</name>
</gene>
<evidence type="ECO:0000313" key="3">
    <source>
        <dbReference type="Proteomes" id="UP000233551"/>
    </source>
</evidence>
<feature type="compositionally biased region" description="Polar residues" evidence="1">
    <location>
        <begin position="100"/>
        <end position="109"/>
    </location>
</feature>
<feature type="compositionally biased region" description="Polar residues" evidence="1">
    <location>
        <begin position="123"/>
        <end position="132"/>
    </location>
</feature>
<feature type="region of interest" description="Disordered" evidence="1">
    <location>
        <begin position="94"/>
        <end position="132"/>
    </location>
</feature>
<keyword evidence="3" id="KW-1185">Reference proteome</keyword>
<reference evidence="2 3" key="1">
    <citation type="submission" date="2017-11" db="EMBL/GenBank/DDBJ databases">
        <title>De-novo sequencing of pomegranate (Punica granatum L.) genome.</title>
        <authorList>
            <person name="Akparov Z."/>
            <person name="Amiraslanov A."/>
            <person name="Hajiyeva S."/>
            <person name="Abbasov M."/>
            <person name="Kaur K."/>
            <person name="Hamwieh A."/>
            <person name="Solovyev V."/>
            <person name="Salamov A."/>
            <person name="Braich B."/>
            <person name="Kosarev P."/>
            <person name="Mahmoud A."/>
            <person name="Hajiyev E."/>
            <person name="Babayeva S."/>
            <person name="Izzatullayeva V."/>
            <person name="Mammadov A."/>
            <person name="Mammadov A."/>
            <person name="Sharifova S."/>
            <person name="Ojaghi J."/>
            <person name="Eynullazada K."/>
            <person name="Bayramov B."/>
            <person name="Abdulazimova A."/>
            <person name="Shahmuradov I."/>
        </authorList>
    </citation>
    <scope>NUCLEOTIDE SEQUENCE [LARGE SCALE GENOMIC DNA]</scope>
    <source>
        <strain evidence="3">cv. AG2017</strain>
        <tissue evidence="2">Leaf</tissue>
    </source>
</reference>
<dbReference type="AlphaFoldDB" id="A0A2I0JGK6"/>
<organism evidence="2 3">
    <name type="scientific">Punica granatum</name>
    <name type="common">Pomegranate</name>
    <dbReference type="NCBI Taxonomy" id="22663"/>
    <lineage>
        <taxon>Eukaryota</taxon>
        <taxon>Viridiplantae</taxon>
        <taxon>Streptophyta</taxon>
        <taxon>Embryophyta</taxon>
        <taxon>Tracheophyta</taxon>
        <taxon>Spermatophyta</taxon>
        <taxon>Magnoliopsida</taxon>
        <taxon>eudicotyledons</taxon>
        <taxon>Gunneridae</taxon>
        <taxon>Pentapetalae</taxon>
        <taxon>rosids</taxon>
        <taxon>malvids</taxon>
        <taxon>Myrtales</taxon>
        <taxon>Lythraceae</taxon>
        <taxon>Punica</taxon>
    </lineage>
</organism>
<dbReference type="EMBL" id="PGOL01001704">
    <property type="protein sequence ID" value="PKI55397.1"/>
    <property type="molecule type" value="Genomic_DNA"/>
</dbReference>